<organism evidence="1">
    <name type="scientific">Anguilla anguilla</name>
    <name type="common">European freshwater eel</name>
    <name type="synonym">Muraena anguilla</name>
    <dbReference type="NCBI Taxonomy" id="7936"/>
    <lineage>
        <taxon>Eukaryota</taxon>
        <taxon>Metazoa</taxon>
        <taxon>Chordata</taxon>
        <taxon>Craniata</taxon>
        <taxon>Vertebrata</taxon>
        <taxon>Euteleostomi</taxon>
        <taxon>Actinopterygii</taxon>
        <taxon>Neopterygii</taxon>
        <taxon>Teleostei</taxon>
        <taxon>Anguilliformes</taxon>
        <taxon>Anguillidae</taxon>
        <taxon>Anguilla</taxon>
    </lineage>
</organism>
<proteinExistence type="predicted"/>
<protein>
    <submittedName>
        <fullName evidence="1">Uncharacterized protein</fullName>
    </submittedName>
</protein>
<reference evidence="1" key="2">
    <citation type="journal article" date="2015" name="Fish Shellfish Immunol.">
        <title>Early steps in the European eel (Anguilla anguilla)-Vibrio vulnificus interaction in the gills: Role of the RtxA13 toxin.</title>
        <authorList>
            <person name="Callol A."/>
            <person name="Pajuelo D."/>
            <person name="Ebbesson L."/>
            <person name="Teles M."/>
            <person name="MacKenzie S."/>
            <person name="Amaro C."/>
        </authorList>
    </citation>
    <scope>NUCLEOTIDE SEQUENCE</scope>
</reference>
<reference evidence="1" key="1">
    <citation type="submission" date="2014-11" db="EMBL/GenBank/DDBJ databases">
        <authorList>
            <person name="Amaro Gonzalez C."/>
        </authorList>
    </citation>
    <scope>NUCLEOTIDE SEQUENCE</scope>
</reference>
<name>A0A0E9W1K9_ANGAN</name>
<dbReference type="EMBL" id="GBXM01025132">
    <property type="protein sequence ID" value="JAH83445.1"/>
    <property type="molecule type" value="Transcribed_RNA"/>
</dbReference>
<accession>A0A0E9W1K9</accession>
<dbReference type="AlphaFoldDB" id="A0A0E9W1K9"/>
<sequence>MICSHHCVLISSHMYSSLKFEGGLKIRTYDR</sequence>
<evidence type="ECO:0000313" key="1">
    <source>
        <dbReference type="EMBL" id="JAH83445.1"/>
    </source>
</evidence>